<dbReference type="CDD" id="cd06558">
    <property type="entry name" value="crotonase-like"/>
    <property type="match status" value="1"/>
</dbReference>
<gene>
    <name evidence="4" type="ordered locus">Francci3_2861</name>
</gene>
<dbReference type="InterPro" id="IPR029045">
    <property type="entry name" value="ClpP/crotonase-like_dom_sf"/>
</dbReference>
<dbReference type="Proteomes" id="UP000001937">
    <property type="component" value="Chromosome"/>
</dbReference>
<evidence type="ECO:0000256" key="3">
    <source>
        <dbReference type="ARBA" id="ARBA00023235"/>
    </source>
</evidence>
<name>Q2J923_FRACC</name>
<protein>
    <submittedName>
        <fullName evidence="4">Enoyl-CoA hydratase</fullName>
        <ecNumber evidence="4">4.2.1.17</ecNumber>
    </submittedName>
</protein>
<dbReference type="GO" id="GO:0004300">
    <property type="term" value="F:enoyl-CoA hydratase activity"/>
    <property type="evidence" value="ECO:0007669"/>
    <property type="project" value="UniProtKB-EC"/>
</dbReference>
<dbReference type="PhylomeDB" id="Q2J923"/>
<reference evidence="4 5" key="1">
    <citation type="journal article" date="2007" name="Genome Res.">
        <title>Genome characteristics of facultatively symbiotic Frankia sp. strains reflect host range and host plant biogeography.</title>
        <authorList>
            <person name="Normand P."/>
            <person name="Lapierre P."/>
            <person name="Tisa L.S."/>
            <person name="Gogarten J.P."/>
            <person name="Alloisio N."/>
            <person name="Bagnarol E."/>
            <person name="Bassi C.A."/>
            <person name="Berry A.M."/>
            <person name="Bickhart D.M."/>
            <person name="Choisne N."/>
            <person name="Couloux A."/>
            <person name="Cournoyer B."/>
            <person name="Cruveiller S."/>
            <person name="Daubin V."/>
            <person name="Demange N."/>
            <person name="Francino M.P."/>
            <person name="Goltsman E."/>
            <person name="Huang Y."/>
            <person name="Kopp O.R."/>
            <person name="Labarre L."/>
            <person name="Lapidus A."/>
            <person name="Lavire C."/>
            <person name="Marechal J."/>
            <person name="Martinez M."/>
            <person name="Mastronunzio J.E."/>
            <person name="Mullin B.C."/>
            <person name="Niemann J."/>
            <person name="Pujic P."/>
            <person name="Rawnsley T."/>
            <person name="Rouy Z."/>
            <person name="Schenowitz C."/>
            <person name="Sellstedt A."/>
            <person name="Tavares F."/>
            <person name="Tomkins J.P."/>
            <person name="Vallenet D."/>
            <person name="Valverde C."/>
            <person name="Wall L.G."/>
            <person name="Wang Y."/>
            <person name="Medigue C."/>
            <person name="Benson D.R."/>
        </authorList>
    </citation>
    <scope>NUCLEOTIDE SEQUENCE [LARGE SCALE GENOMIC DNA]</scope>
    <source>
        <strain evidence="5">DSM 45818 / CECT 9043 / CcI3</strain>
    </source>
</reference>
<keyword evidence="4" id="KW-0456">Lyase</keyword>
<keyword evidence="2" id="KW-0576">Peroxisome</keyword>
<organism evidence="4 5">
    <name type="scientific">Frankia casuarinae (strain DSM 45818 / CECT 9043 / HFP020203 / CcI3)</name>
    <dbReference type="NCBI Taxonomy" id="106370"/>
    <lineage>
        <taxon>Bacteria</taxon>
        <taxon>Bacillati</taxon>
        <taxon>Actinomycetota</taxon>
        <taxon>Actinomycetes</taxon>
        <taxon>Frankiales</taxon>
        <taxon>Frankiaceae</taxon>
        <taxon>Frankia</taxon>
    </lineage>
</organism>
<evidence type="ECO:0000313" key="5">
    <source>
        <dbReference type="Proteomes" id="UP000001937"/>
    </source>
</evidence>
<dbReference type="PANTHER" id="PTHR43684">
    <property type="match status" value="1"/>
</dbReference>
<evidence type="ECO:0000256" key="2">
    <source>
        <dbReference type="ARBA" id="ARBA00023140"/>
    </source>
</evidence>
<evidence type="ECO:0000313" key="4">
    <source>
        <dbReference type="EMBL" id="ABD12219.1"/>
    </source>
</evidence>
<dbReference type="PANTHER" id="PTHR43684:SF1">
    <property type="entry name" value="ENOYL-COA DELTA ISOMERASE 2"/>
    <property type="match status" value="1"/>
</dbReference>
<comment type="subcellular location">
    <subcellularLocation>
        <location evidence="1">Peroxisome</location>
    </subcellularLocation>
</comment>
<dbReference type="RefSeq" id="WP_011437248.1">
    <property type="nucleotide sequence ID" value="NC_007777.1"/>
</dbReference>
<dbReference type="AlphaFoldDB" id="Q2J923"/>
<dbReference type="Pfam" id="PF00378">
    <property type="entry name" value="ECH_1"/>
    <property type="match status" value="1"/>
</dbReference>
<dbReference type="SUPFAM" id="SSF52096">
    <property type="entry name" value="ClpP/crotonase"/>
    <property type="match status" value="1"/>
</dbReference>
<dbReference type="OrthoDB" id="9777711at2"/>
<dbReference type="GO" id="GO:0004165">
    <property type="term" value="F:delta(3)-delta(2)-enoyl-CoA isomerase activity"/>
    <property type="evidence" value="ECO:0007669"/>
    <property type="project" value="UniProtKB-ARBA"/>
</dbReference>
<dbReference type="STRING" id="106370.Francci3_2861"/>
<evidence type="ECO:0000256" key="1">
    <source>
        <dbReference type="ARBA" id="ARBA00004275"/>
    </source>
</evidence>
<proteinExistence type="predicted"/>
<dbReference type="eggNOG" id="COG1024">
    <property type="taxonomic scope" value="Bacteria"/>
</dbReference>
<dbReference type="KEGG" id="fra:Francci3_2861"/>
<dbReference type="EMBL" id="CP000249">
    <property type="protein sequence ID" value="ABD12219.1"/>
    <property type="molecule type" value="Genomic_DNA"/>
</dbReference>
<keyword evidence="3" id="KW-0413">Isomerase</keyword>
<dbReference type="HOGENOM" id="CLU_009834_7_2_11"/>
<dbReference type="InterPro" id="IPR051053">
    <property type="entry name" value="ECH/Chromodomain_protein"/>
</dbReference>
<accession>Q2J923</accession>
<sequence length="257" mass="27084">MSSQIESEPGQGALTVRINRPEKRNALTQAMYLALAEAFDKAETDPEIRVIRLTGSGGSFTAGNDLVDFLAADALRAEGPTLTFIRTLARSTKLLVAEVDGPAMGIGTTLLLHCDLVYATERSTLGMPFVNLGVIPEFGSTLLLPRRVGPAIAARLVYFGESLGAAEAARLGVVTEVLPDAEALRARVDDRVAALLAQPPQALAAARALLHDGGTPEVLARIDVESSIFTERLVSDEARSAMTARLPGRHGTSAAEG</sequence>
<dbReference type="InterPro" id="IPR001753">
    <property type="entry name" value="Enoyl-CoA_hydra/iso"/>
</dbReference>
<keyword evidence="5" id="KW-1185">Reference proteome</keyword>
<dbReference type="Gene3D" id="3.90.226.10">
    <property type="entry name" value="2-enoyl-CoA Hydratase, Chain A, domain 1"/>
    <property type="match status" value="1"/>
</dbReference>
<dbReference type="EC" id="4.2.1.17" evidence="4"/>